<evidence type="ECO:0008006" key="3">
    <source>
        <dbReference type="Google" id="ProtNLM"/>
    </source>
</evidence>
<accession>A0A318ITT9</accession>
<name>A0A318ITT9_BURPY</name>
<proteinExistence type="predicted"/>
<dbReference type="Proteomes" id="UP000247755">
    <property type="component" value="Unassembled WGS sequence"/>
</dbReference>
<dbReference type="AlphaFoldDB" id="A0A318ITT9"/>
<comment type="caution">
    <text evidence="1">The sequence shown here is derived from an EMBL/GenBank/DDBJ whole genome shotgun (WGS) entry which is preliminary data.</text>
</comment>
<dbReference type="EMBL" id="QJJY01000013">
    <property type="protein sequence ID" value="PXX32289.1"/>
    <property type="molecule type" value="Genomic_DNA"/>
</dbReference>
<organism evidence="1 2">
    <name type="scientific">Burkholderia pyrrocinia</name>
    <name type="common">Pseudomonas pyrrocinia</name>
    <dbReference type="NCBI Taxonomy" id="60550"/>
    <lineage>
        <taxon>Bacteria</taxon>
        <taxon>Pseudomonadati</taxon>
        <taxon>Pseudomonadota</taxon>
        <taxon>Betaproteobacteria</taxon>
        <taxon>Burkholderiales</taxon>
        <taxon>Burkholderiaceae</taxon>
        <taxon>Burkholderia</taxon>
        <taxon>Burkholderia cepacia complex</taxon>
    </lineage>
</organism>
<evidence type="ECO:0000313" key="1">
    <source>
        <dbReference type="EMBL" id="PXX32289.1"/>
    </source>
</evidence>
<protein>
    <recommendedName>
        <fullName evidence="3">PAAR domain-containing protein</fullName>
    </recommendedName>
</protein>
<sequence>MIRYFLARGDHGGSATITEGLEHVTCSNPPPRVHIATLYMKTYCSACQQEGFIAPKGPRWPGTGPNGQPWALSGDINVCGCNPPPIFYAERGMSMTFTVEEIAQLTGKVSSCVETARGGTAVYDQQFVIRDRQSRQPVAGVRYWITNRRGDVLASGITGAQGHTARVATQGSESVKLEISEEGE</sequence>
<evidence type="ECO:0000313" key="2">
    <source>
        <dbReference type="Proteomes" id="UP000247755"/>
    </source>
</evidence>
<reference evidence="1 2" key="1">
    <citation type="submission" date="2018-05" db="EMBL/GenBank/DDBJ databases">
        <title>Comparative genomics of bacterial root endophytes of switchgrass collected from native prairies over two seasons.</title>
        <authorList>
            <person name="Tang Y."/>
        </authorList>
    </citation>
    <scope>NUCLEOTIDE SEQUENCE [LARGE SCALE GENOMIC DNA]</scope>
    <source>
        <strain evidence="1 2">NFIX32</strain>
    </source>
</reference>
<gene>
    <name evidence="1" type="ORF">NA66_1013135</name>
</gene>
<dbReference type="RefSeq" id="WP_072442784.1">
    <property type="nucleotide sequence ID" value="NZ_QJJY01000013.1"/>
</dbReference>